<accession>A0ABT0UCC7</accession>
<organism evidence="1 2">
    <name type="scientific">Aporhodopirellula aestuarii</name>
    <dbReference type="NCBI Taxonomy" id="2950107"/>
    <lineage>
        <taxon>Bacteria</taxon>
        <taxon>Pseudomonadati</taxon>
        <taxon>Planctomycetota</taxon>
        <taxon>Planctomycetia</taxon>
        <taxon>Pirellulales</taxon>
        <taxon>Pirellulaceae</taxon>
        <taxon>Aporhodopirellula</taxon>
    </lineage>
</organism>
<dbReference type="EMBL" id="JAMQBK010000075">
    <property type="protein sequence ID" value="MCM2373991.1"/>
    <property type="molecule type" value="Genomic_DNA"/>
</dbReference>
<gene>
    <name evidence="1" type="ORF">NB063_25530</name>
</gene>
<name>A0ABT0UCC7_9BACT</name>
<reference evidence="1 2" key="1">
    <citation type="journal article" date="2022" name="Syst. Appl. Microbiol.">
        <title>Rhodopirellula aestuarii sp. nov., a novel member of the genus Rhodopirellula isolated from brackish sediments collected in the Tagus River estuary, Portugal.</title>
        <authorList>
            <person name="Vitorino I.R."/>
            <person name="Klimek D."/>
            <person name="Calusinska M."/>
            <person name="Lobo-da-Cunha A."/>
            <person name="Vasconcelos V."/>
            <person name="Lage O.M."/>
        </authorList>
    </citation>
    <scope>NUCLEOTIDE SEQUENCE [LARGE SCALE GENOMIC DNA]</scope>
    <source>
        <strain evidence="1 2">ICT_H3.1</strain>
    </source>
</reference>
<dbReference type="Proteomes" id="UP001202961">
    <property type="component" value="Unassembled WGS sequence"/>
</dbReference>
<sequence length="86" mass="9538">MTRRGECLAGRVDSRAFGVVDRRDALGGRFGGELGDAAMEVLVRARFRVPDDRKARDCSRRFASDGESYLKFLVPADRELASSLTE</sequence>
<evidence type="ECO:0000313" key="2">
    <source>
        <dbReference type="Proteomes" id="UP001202961"/>
    </source>
</evidence>
<comment type="caution">
    <text evidence="1">The sequence shown here is derived from an EMBL/GenBank/DDBJ whole genome shotgun (WGS) entry which is preliminary data.</text>
</comment>
<proteinExistence type="predicted"/>
<protein>
    <submittedName>
        <fullName evidence="1">Uncharacterized protein</fullName>
    </submittedName>
</protein>
<evidence type="ECO:0000313" key="1">
    <source>
        <dbReference type="EMBL" id="MCM2373991.1"/>
    </source>
</evidence>
<dbReference type="RefSeq" id="WP_250931867.1">
    <property type="nucleotide sequence ID" value="NZ_JAMQBK010000075.1"/>
</dbReference>
<keyword evidence="2" id="KW-1185">Reference proteome</keyword>